<protein>
    <submittedName>
        <fullName evidence="1">Uncharacterized protein MANES_12G074500</fullName>
    </submittedName>
</protein>
<evidence type="ECO:0000313" key="1">
    <source>
        <dbReference type="EMBL" id="MBX01013.1"/>
    </source>
</evidence>
<name>A0A2P2K5S2_RHIMU</name>
<accession>A0A2P2K5S2</accession>
<proteinExistence type="predicted"/>
<dbReference type="AlphaFoldDB" id="A0A2P2K5S2"/>
<dbReference type="EMBL" id="GGEC01020529">
    <property type="protein sequence ID" value="MBX01013.1"/>
    <property type="molecule type" value="Transcribed_RNA"/>
</dbReference>
<reference evidence="1" key="1">
    <citation type="submission" date="2018-02" db="EMBL/GenBank/DDBJ databases">
        <title>Rhizophora mucronata_Transcriptome.</title>
        <authorList>
            <person name="Meera S.P."/>
            <person name="Sreeshan A."/>
            <person name="Augustine A."/>
        </authorList>
    </citation>
    <scope>NUCLEOTIDE SEQUENCE</scope>
    <source>
        <tissue evidence="1">Leaf</tissue>
    </source>
</reference>
<organism evidence="1">
    <name type="scientific">Rhizophora mucronata</name>
    <name type="common">Asiatic mangrove</name>
    <dbReference type="NCBI Taxonomy" id="61149"/>
    <lineage>
        <taxon>Eukaryota</taxon>
        <taxon>Viridiplantae</taxon>
        <taxon>Streptophyta</taxon>
        <taxon>Embryophyta</taxon>
        <taxon>Tracheophyta</taxon>
        <taxon>Spermatophyta</taxon>
        <taxon>Magnoliopsida</taxon>
        <taxon>eudicotyledons</taxon>
        <taxon>Gunneridae</taxon>
        <taxon>Pentapetalae</taxon>
        <taxon>rosids</taxon>
        <taxon>fabids</taxon>
        <taxon>Malpighiales</taxon>
        <taxon>Rhizophoraceae</taxon>
        <taxon>Rhizophora</taxon>
    </lineage>
</organism>
<sequence length="97" mass="10745">MSCPLALWHLVQFDRLLRQVLSPVHCLLTIQMWQNLSLAGCILCAMLCLGSLISKHEGSLFEKNSVKSSLNTISPGNQRFHYCILEAGRPSGSSCKL</sequence>